<dbReference type="NCBIfam" id="TIGR02227">
    <property type="entry name" value="sigpep_I_bact"/>
    <property type="match status" value="1"/>
</dbReference>
<dbReference type="GO" id="GO:0005886">
    <property type="term" value="C:plasma membrane"/>
    <property type="evidence" value="ECO:0007669"/>
    <property type="project" value="UniProtKB-SubCell"/>
</dbReference>
<dbReference type="PROSITE" id="PS00760">
    <property type="entry name" value="SPASE_I_2"/>
    <property type="match status" value="1"/>
</dbReference>
<reference evidence="9 10" key="1">
    <citation type="submission" date="2020-04" db="EMBL/GenBank/DDBJ databases">
        <title>Novel Paenibacillus strain UniB2 isolated from commercial digestive syrup.</title>
        <authorList>
            <person name="Thorat V."/>
            <person name="Kirdat K."/>
            <person name="Tiwarekar B."/>
            <person name="Yadav A."/>
        </authorList>
    </citation>
    <scope>NUCLEOTIDE SEQUENCE [LARGE SCALE GENOMIC DNA]</scope>
    <source>
        <strain evidence="9 10">UniB2</strain>
    </source>
</reference>
<dbReference type="SUPFAM" id="SSF51306">
    <property type="entry name" value="LexA/Signal peptidase"/>
    <property type="match status" value="1"/>
</dbReference>
<comment type="similarity">
    <text evidence="3 7">Belongs to the peptidase S26 family.</text>
</comment>
<dbReference type="KEGG" id="palr:HGI30_04615"/>
<evidence type="ECO:0000256" key="6">
    <source>
        <dbReference type="PIRSR" id="PIRSR600223-1"/>
    </source>
</evidence>
<dbReference type="PANTHER" id="PTHR43390:SF1">
    <property type="entry name" value="CHLOROPLAST PROCESSING PEPTIDASE"/>
    <property type="match status" value="1"/>
</dbReference>
<dbReference type="InterPro" id="IPR019533">
    <property type="entry name" value="Peptidase_S26"/>
</dbReference>
<dbReference type="GO" id="GO:0006465">
    <property type="term" value="P:signal peptide processing"/>
    <property type="evidence" value="ECO:0007669"/>
    <property type="project" value="InterPro"/>
</dbReference>
<dbReference type="AlphaFoldDB" id="A0A6H2GU47"/>
<evidence type="ECO:0000313" key="10">
    <source>
        <dbReference type="Proteomes" id="UP000502136"/>
    </source>
</evidence>
<dbReference type="CDD" id="cd06530">
    <property type="entry name" value="S26_SPase_I"/>
    <property type="match status" value="1"/>
</dbReference>
<feature type="active site" evidence="6">
    <location>
        <position position="39"/>
    </location>
</feature>
<protein>
    <recommendedName>
        <fullName evidence="4 7">Signal peptidase I</fullName>
        <ecNumber evidence="4 7">3.4.21.89</ecNumber>
    </recommendedName>
</protein>
<comment type="subcellular location">
    <subcellularLocation>
        <location evidence="2">Cell membrane</location>
        <topology evidence="2">Single-pass type II membrane protein</topology>
    </subcellularLocation>
    <subcellularLocation>
        <location evidence="7">Membrane</location>
        <topology evidence="7">Single-pass type II membrane protein</topology>
    </subcellularLocation>
</comment>
<feature type="domain" description="Peptidase S26" evidence="8">
    <location>
        <begin position="9"/>
        <end position="162"/>
    </location>
</feature>
<dbReference type="PRINTS" id="PR00727">
    <property type="entry name" value="LEADERPTASE"/>
</dbReference>
<dbReference type="GO" id="GO:0004252">
    <property type="term" value="F:serine-type endopeptidase activity"/>
    <property type="evidence" value="ECO:0007669"/>
    <property type="project" value="InterPro"/>
</dbReference>
<feature type="active site" evidence="6">
    <location>
        <position position="83"/>
    </location>
</feature>
<keyword evidence="7" id="KW-0645">Protease</keyword>
<dbReference type="Proteomes" id="UP000502136">
    <property type="component" value="Chromosome"/>
</dbReference>
<sequence>MEPVKRFLKTWMPSLVIALVCSLLIRTYVVEAMVVPTGSMIPTIQIKDRVVVEKLLPMTNLRHGDKIVFYPPVEEEAGKRYVKRLIGLPGDTIQIKEGVLYRNEERVEEPYIKEPMSYDFGPIQVPDKQYFFLGDNRNQSYDAHLWATPFVDEEDLIGKVILTLPTHLIFGNGEESR</sequence>
<keyword evidence="5 7" id="KW-0378">Hydrolase</keyword>
<dbReference type="EC" id="3.4.21.89" evidence="4 7"/>
<evidence type="ECO:0000313" key="9">
    <source>
        <dbReference type="EMBL" id="QJC50912.1"/>
    </source>
</evidence>
<evidence type="ECO:0000256" key="3">
    <source>
        <dbReference type="ARBA" id="ARBA00009370"/>
    </source>
</evidence>
<evidence type="ECO:0000256" key="1">
    <source>
        <dbReference type="ARBA" id="ARBA00000677"/>
    </source>
</evidence>
<evidence type="ECO:0000259" key="8">
    <source>
        <dbReference type="Pfam" id="PF10502"/>
    </source>
</evidence>
<organism evidence="9 10">
    <name type="scientific">Paenibacillus albicereus</name>
    <dbReference type="NCBI Taxonomy" id="2726185"/>
    <lineage>
        <taxon>Bacteria</taxon>
        <taxon>Bacillati</taxon>
        <taxon>Bacillota</taxon>
        <taxon>Bacilli</taxon>
        <taxon>Bacillales</taxon>
        <taxon>Paenibacillaceae</taxon>
        <taxon>Paenibacillus</taxon>
    </lineage>
</organism>
<keyword evidence="10" id="KW-1185">Reference proteome</keyword>
<accession>A0A6H2GU47</accession>
<dbReference type="InterPro" id="IPR019757">
    <property type="entry name" value="Pept_S26A_signal_pept_1_Lys-AS"/>
</dbReference>
<name>A0A6H2GU47_9BACL</name>
<evidence type="ECO:0000256" key="7">
    <source>
        <dbReference type="RuleBase" id="RU362042"/>
    </source>
</evidence>
<dbReference type="PANTHER" id="PTHR43390">
    <property type="entry name" value="SIGNAL PEPTIDASE I"/>
    <property type="match status" value="1"/>
</dbReference>
<dbReference type="InterPro" id="IPR036286">
    <property type="entry name" value="LexA/Signal_pep-like_sf"/>
</dbReference>
<evidence type="ECO:0000256" key="2">
    <source>
        <dbReference type="ARBA" id="ARBA00004401"/>
    </source>
</evidence>
<dbReference type="EMBL" id="CP051428">
    <property type="protein sequence ID" value="QJC50912.1"/>
    <property type="molecule type" value="Genomic_DNA"/>
</dbReference>
<dbReference type="Pfam" id="PF10502">
    <property type="entry name" value="Peptidase_S26"/>
    <property type="match status" value="1"/>
</dbReference>
<evidence type="ECO:0000256" key="4">
    <source>
        <dbReference type="ARBA" id="ARBA00013208"/>
    </source>
</evidence>
<dbReference type="GO" id="GO:0009003">
    <property type="term" value="F:signal peptidase activity"/>
    <property type="evidence" value="ECO:0007669"/>
    <property type="project" value="UniProtKB-EC"/>
</dbReference>
<evidence type="ECO:0000256" key="5">
    <source>
        <dbReference type="ARBA" id="ARBA00022801"/>
    </source>
</evidence>
<proteinExistence type="inferred from homology"/>
<dbReference type="Gene3D" id="2.10.109.10">
    <property type="entry name" value="Umud Fragment, subunit A"/>
    <property type="match status" value="1"/>
</dbReference>
<gene>
    <name evidence="9" type="primary">lepB</name>
    <name evidence="9" type="ORF">HGI30_04615</name>
</gene>
<dbReference type="InterPro" id="IPR000223">
    <property type="entry name" value="Pept_S26A_signal_pept_1"/>
</dbReference>
<comment type="catalytic activity">
    <reaction evidence="1 7">
        <text>Cleavage of hydrophobic, N-terminal signal or leader sequences from secreted and periplasmic proteins.</text>
        <dbReference type="EC" id="3.4.21.89"/>
    </reaction>
</comment>